<gene>
    <name evidence="1" type="ORF">EZ456_23755</name>
</gene>
<dbReference type="EMBL" id="SJSO01000034">
    <property type="protein sequence ID" value="TCD16967.1"/>
    <property type="molecule type" value="Genomic_DNA"/>
</dbReference>
<dbReference type="RefSeq" id="WP_131534530.1">
    <property type="nucleotide sequence ID" value="NZ_SJSO01000034.1"/>
</dbReference>
<accession>A0A4V2MP89</accession>
<keyword evidence="2" id="KW-1185">Reference proteome</keyword>
<comment type="caution">
    <text evidence="1">The sequence shown here is derived from an EMBL/GenBank/DDBJ whole genome shotgun (WGS) entry which is preliminary data.</text>
</comment>
<sequence>MKTKTRTETKTKLVLVNADLQQNNDLVEQAYTAITNVASDLLKKFELTKYRTHISVEHCKDPQNTNLVREYICFFWNITISNSKEGKSYIFISIDESGIEKFGSGLTNLLLRSAFKITESLEGKQSIEYSMRVNYMPMDIHNFFYRRIVEGETDFVSLFTVEHLQS</sequence>
<dbReference type="Proteomes" id="UP000293925">
    <property type="component" value="Unassembled WGS sequence"/>
</dbReference>
<evidence type="ECO:0000313" key="1">
    <source>
        <dbReference type="EMBL" id="TCD16967.1"/>
    </source>
</evidence>
<name>A0A4V2MP89_9SPHI</name>
<organism evidence="1 2">
    <name type="scientific">Pedobacter psychrodurus</name>
    <dbReference type="NCBI Taxonomy" id="2530456"/>
    <lineage>
        <taxon>Bacteria</taxon>
        <taxon>Pseudomonadati</taxon>
        <taxon>Bacteroidota</taxon>
        <taxon>Sphingobacteriia</taxon>
        <taxon>Sphingobacteriales</taxon>
        <taxon>Sphingobacteriaceae</taxon>
        <taxon>Pedobacter</taxon>
    </lineage>
</organism>
<reference evidence="1 2" key="1">
    <citation type="submission" date="2019-02" db="EMBL/GenBank/DDBJ databases">
        <title>Pedobacter sp. RP-3-21 sp. nov., isolated from Arctic soil.</title>
        <authorList>
            <person name="Dahal R.H."/>
        </authorList>
    </citation>
    <scope>NUCLEOTIDE SEQUENCE [LARGE SCALE GENOMIC DNA]</scope>
    <source>
        <strain evidence="1 2">RP-3-21</strain>
    </source>
</reference>
<evidence type="ECO:0000313" key="2">
    <source>
        <dbReference type="Proteomes" id="UP000293925"/>
    </source>
</evidence>
<proteinExistence type="predicted"/>
<dbReference type="AlphaFoldDB" id="A0A4V2MP89"/>
<dbReference type="OrthoDB" id="768909at2"/>
<protein>
    <submittedName>
        <fullName evidence="1">Uncharacterized protein</fullName>
    </submittedName>
</protein>